<sequence length="428" mass="46986">MDQAVMITASAAAQAYDVAIVGGGIMGAATAYNLARAGIKVGLFEKGRIGGEQSSRNWGAVRQQERDAAELPLMIESVRLWMGLEAELGVSLDWHQQGHLSLVYDEITSEVFEKWIPLGREHGLDTRMLTSKEVHHLLPHYRDRDCRGGLFTSSDGCAEPEKVTIAFARAASEKGAEVFELTSVSSIEAQNGQVCALWTEQGCVKADSILVAAGAWTNRLLRPLGIRHPSLWVRGSVGRTGVLPIEIRKLVAWGKTAYRQRSDGRVNIAVARAAFHDLTGESLLNGMKFLPAATRNWRNLRLSLGSHAVRDLMGDFADFTTHRTLDPRPDWRRLENTARLFAQEYPEAGPFNLERGWAGFMDFMPDELPVLGETSSCRGLFVAAGFSGAGFGMGPVIGRIMADLIQGNPAGHNLSRFSPKRFSKERQP</sequence>
<dbReference type="eggNOG" id="COG0665">
    <property type="taxonomic scope" value="Bacteria"/>
</dbReference>
<feature type="domain" description="FAD dependent oxidoreductase" evidence="2">
    <location>
        <begin position="17"/>
        <end position="404"/>
    </location>
</feature>
<dbReference type="PANTHER" id="PTHR13847:SF287">
    <property type="entry name" value="FAD-DEPENDENT OXIDOREDUCTASE DOMAIN-CONTAINING PROTEIN 1"/>
    <property type="match status" value="1"/>
</dbReference>
<dbReference type="InterPro" id="IPR006076">
    <property type="entry name" value="FAD-dep_OxRdtase"/>
</dbReference>
<dbReference type="GO" id="GO:0005737">
    <property type="term" value="C:cytoplasm"/>
    <property type="evidence" value="ECO:0007669"/>
    <property type="project" value="TreeGrafter"/>
</dbReference>
<dbReference type="Gene3D" id="3.30.9.10">
    <property type="entry name" value="D-Amino Acid Oxidase, subunit A, domain 2"/>
    <property type="match status" value="2"/>
</dbReference>
<comment type="caution">
    <text evidence="3">The sequence shown here is derived from an EMBL/GenBank/DDBJ whole genome shotgun (WGS) entry which is preliminary data.</text>
</comment>
<evidence type="ECO:0000313" key="4">
    <source>
        <dbReference type="Proteomes" id="UP000012062"/>
    </source>
</evidence>
<dbReference type="AlphaFoldDB" id="M5EYI8"/>
<dbReference type="Pfam" id="PF01266">
    <property type="entry name" value="DAO"/>
    <property type="match status" value="1"/>
</dbReference>
<dbReference type="STRING" id="1297569.MESS2_940003"/>
<name>M5EYI8_9HYPH</name>
<gene>
    <name evidence="3" type="ORF">MESS2_940003</name>
</gene>
<proteinExistence type="predicted"/>
<evidence type="ECO:0000256" key="1">
    <source>
        <dbReference type="ARBA" id="ARBA00023002"/>
    </source>
</evidence>
<dbReference type="InterPro" id="IPR036188">
    <property type="entry name" value="FAD/NAD-bd_sf"/>
</dbReference>
<dbReference type="Gene3D" id="3.50.50.60">
    <property type="entry name" value="FAD/NAD(P)-binding domain"/>
    <property type="match status" value="2"/>
</dbReference>
<accession>M5EYI8</accession>
<dbReference type="EMBL" id="CAUM01000166">
    <property type="protein sequence ID" value="CCV09237.1"/>
    <property type="molecule type" value="Genomic_DNA"/>
</dbReference>
<evidence type="ECO:0000259" key="2">
    <source>
        <dbReference type="Pfam" id="PF01266"/>
    </source>
</evidence>
<organism evidence="3 4">
    <name type="scientific">Mesorhizobium metallidurans STM 2683</name>
    <dbReference type="NCBI Taxonomy" id="1297569"/>
    <lineage>
        <taxon>Bacteria</taxon>
        <taxon>Pseudomonadati</taxon>
        <taxon>Pseudomonadota</taxon>
        <taxon>Alphaproteobacteria</taxon>
        <taxon>Hyphomicrobiales</taxon>
        <taxon>Phyllobacteriaceae</taxon>
        <taxon>Mesorhizobium</taxon>
    </lineage>
</organism>
<dbReference type="GO" id="GO:0016491">
    <property type="term" value="F:oxidoreductase activity"/>
    <property type="evidence" value="ECO:0007669"/>
    <property type="project" value="UniProtKB-KW"/>
</dbReference>
<protein>
    <submittedName>
        <fullName evidence="3">AgaE protein</fullName>
    </submittedName>
</protein>
<dbReference type="SUPFAM" id="SSF51905">
    <property type="entry name" value="FAD/NAD(P)-binding domain"/>
    <property type="match status" value="1"/>
</dbReference>
<reference evidence="3 4" key="1">
    <citation type="submission" date="2013-02" db="EMBL/GenBank/DDBJ databases">
        <authorList>
            <person name="Genoscope - CEA"/>
        </authorList>
    </citation>
    <scope>NUCLEOTIDE SEQUENCE [LARGE SCALE GENOMIC DNA]</scope>
    <source>
        <strain evidence="3 4">STM 2683</strain>
    </source>
</reference>
<dbReference type="PANTHER" id="PTHR13847">
    <property type="entry name" value="SARCOSINE DEHYDROGENASE-RELATED"/>
    <property type="match status" value="1"/>
</dbReference>
<dbReference type="Proteomes" id="UP000012062">
    <property type="component" value="Unassembled WGS sequence"/>
</dbReference>
<evidence type="ECO:0000313" key="3">
    <source>
        <dbReference type="EMBL" id="CCV09237.1"/>
    </source>
</evidence>
<keyword evidence="4" id="KW-1185">Reference proteome</keyword>
<dbReference type="PRINTS" id="PR00420">
    <property type="entry name" value="RNGMNOXGNASE"/>
</dbReference>
<keyword evidence="1" id="KW-0560">Oxidoreductase</keyword>